<proteinExistence type="predicted"/>
<dbReference type="Gene3D" id="2.60.40.1190">
    <property type="match status" value="1"/>
</dbReference>
<evidence type="ECO:0000313" key="1">
    <source>
        <dbReference type="EMBL" id="CAA9587175.1"/>
    </source>
</evidence>
<gene>
    <name evidence="1" type="ORF">AVDCRST_MAG81-4431</name>
</gene>
<reference evidence="1" key="1">
    <citation type="submission" date="2020-02" db="EMBL/GenBank/DDBJ databases">
        <authorList>
            <person name="Meier V. D."/>
        </authorList>
    </citation>
    <scope>NUCLEOTIDE SEQUENCE</scope>
    <source>
        <strain evidence="1">AVDCRST_MAG81</strain>
    </source>
</reference>
<dbReference type="EMBL" id="CADCWO010000212">
    <property type="protein sequence ID" value="CAA9587175.1"/>
    <property type="molecule type" value="Genomic_DNA"/>
</dbReference>
<dbReference type="CDD" id="cd09627">
    <property type="entry name" value="DOMON_murB_like"/>
    <property type="match status" value="1"/>
</dbReference>
<protein>
    <recommendedName>
        <fullName evidence="2">DOMON-like domain-containing protein</fullName>
    </recommendedName>
</protein>
<accession>A0A6J4VSW8</accession>
<name>A0A6J4VSW8_9CYAN</name>
<sequence>MNDYSLQPFSINSCLSDLKLTANIVRHTNTLAICYTLIGNLAELMILAPADLPACKDELWEETCFEFFLALKQSPHYWEFNLSPAGHWNVYRFAAYRQGMQAEMAFQLLPFRVQTQPGCLSLALELDLTKIVPIDQALEVAISTVIKPRDGEVSYWALTHPGSQADFHHRDSFIVEL</sequence>
<evidence type="ECO:0008006" key="2">
    <source>
        <dbReference type="Google" id="ProtNLM"/>
    </source>
</evidence>
<organism evidence="1">
    <name type="scientific">uncultured Synechococcales cyanobacterium</name>
    <dbReference type="NCBI Taxonomy" id="1936017"/>
    <lineage>
        <taxon>Bacteria</taxon>
        <taxon>Bacillati</taxon>
        <taxon>Cyanobacteriota</taxon>
        <taxon>Cyanophyceae</taxon>
        <taxon>Synechococcales</taxon>
        <taxon>environmental samples</taxon>
    </lineage>
</organism>
<dbReference type="AlphaFoldDB" id="A0A6J4VSW8"/>